<dbReference type="PIRSF" id="PIRSF000876">
    <property type="entry name" value="RR_chemtxs_CheB"/>
    <property type="match status" value="1"/>
</dbReference>
<dbReference type="CDD" id="cd16432">
    <property type="entry name" value="CheB_Rec"/>
    <property type="match status" value="1"/>
</dbReference>
<dbReference type="SUPFAM" id="SSF52172">
    <property type="entry name" value="CheY-like"/>
    <property type="match status" value="1"/>
</dbReference>
<evidence type="ECO:0000256" key="2">
    <source>
        <dbReference type="ARBA" id="ARBA00022801"/>
    </source>
</evidence>
<evidence type="ECO:0000256" key="3">
    <source>
        <dbReference type="ARBA" id="ARBA00039140"/>
    </source>
</evidence>
<dbReference type="Gene3D" id="3.40.50.2300">
    <property type="match status" value="1"/>
</dbReference>
<comment type="caution">
    <text evidence="9">The sequence shown here is derived from an EMBL/GenBank/DDBJ whole genome shotgun (WGS) entry which is preliminary data.</text>
</comment>
<dbReference type="Pfam" id="PF01339">
    <property type="entry name" value="CheB_methylest"/>
    <property type="match status" value="1"/>
</dbReference>
<dbReference type="PANTHER" id="PTHR42872:SF3">
    <property type="entry name" value="PROTEIN-GLUTAMATE METHYLESTERASE_PROTEIN-GLUTAMINE GLUTAMINASE 1"/>
    <property type="match status" value="1"/>
</dbReference>
<dbReference type="PROSITE" id="PS50110">
    <property type="entry name" value="RESPONSE_REGULATORY"/>
    <property type="match status" value="1"/>
</dbReference>
<evidence type="ECO:0000256" key="4">
    <source>
        <dbReference type="ARBA" id="ARBA00048267"/>
    </source>
</evidence>
<gene>
    <name evidence="9" type="ORF">C8J24_2348</name>
</gene>
<dbReference type="GO" id="GO:0006935">
    <property type="term" value="P:chemotaxis"/>
    <property type="evidence" value="ECO:0007669"/>
    <property type="project" value="UniProtKB-UniRule"/>
</dbReference>
<sequence length="379" mass="38453">MAASLPLPPLPRSPLSAVARVLIVDDSVVARAVMARLIDASAQFTVVGAVANAGAALEFLRSAEVDFILLDIEMPGVDGLTALPDLIAAGQGAKILIVSSSADEGGAAAVQALALGAAETLVKPGASGMSGRFATALVEKLERLCEAPTAIVPTRASGLRSARNVTAALEPLCSRGAADQGRSVAAGDAYDIVAIGASTGGIHALSQLLRELPSTFQLPILITQHLPASFMPYFAAQLTVLSGRPCDVATDRLRIRPGRLFIAPGDAHMTCVRLSDGGAAIRLRQGVVGSGCLPSVDPMLGSVAQVFGARALAIMLSGMGRDGAEGARQVHDAGGSVVAQDQTTSVVWGMPGAVVSSGVAAAILPPEAIGRLIASQRRP</sequence>
<dbReference type="InterPro" id="IPR001789">
    <property type="entry name" value="Sig_transdc_resp-reg_receiver"/>
</dbReference>
<evidence type="ECO:0000256" key="5">
    <source>
        <dbReference type="PROSITE-ProRule" id="PRU00050"/>
    </source>
</evidence>
<dbReference type="Proteomes" id="UP000240996">
    <property type="component" value="Unassembled WGS sequence"/>
</dbReference>
<dbReference type="InterPro" id="IPR000673">
    <property type="entry name" value="Sig_transdc_resp-reg_Me-estase"/>
</dbReference>
<evidence type="ECO:0000313" key="10">
    <source>
        <dbReference type="Proteomes" id="UP000240996"/>
    </source>
</evidence>
<dbReference type="SMART" id="SM00448">
    <property type="entry name" value="REC"/>
    <property type="match status" value="1"/>
</dbReference>
<accession>A0A2T4YRG8</accession>
<dbReference type="AlphaFoldDB" id="A0A2T4YRG8"/>
<dbReference type="GO" id="GO:0000156">
    <property type="term" value="F:phosphorelay response regulator activity"/>
    <property type="evidence" value="ECO:0007669"/>
    <property type="project" value="InterPro"/>
</dbReference>
<reference evidence="9 10" key="1">
    <citation type="submission" date="2018-04" db="EMBL/GenBank/DDBJ databases">
        <title>Genomic Encyclopedia of Type Strains, Phase III (KMG-III): the genomes of soil and plant-associated and newly described type strains.</title>
        <authorList>
            <person name="Whitman W."/>
        </authorList>
    </citation>
    <scope>NUCLEOTIDE SEQUENCE [LARGE SCALE GENOMIC DNA]</scope>
    <source>
        <strain evidence="9 10">NW12</strain>
    </source>
</reference>
<keyword evidence="2 5" id="KW-0378">Hydrolase</keyword>
<feature type="modified residue" description="4-aspartylphosphate" evidence="6">
    <location>
        <position position="71"/>
    </location>
</feature>
<dbReference type="PANTHER" id="PTHR42872">
    <property type="entry name" value="PROTEIN-GLUTAMATE METHYLESTERASE/PROTEIN-GLUTAMINE GLUTAMINASE"/>
    <property type="match status" value="1"/>
</dbReference>
<dbReference type="EC" id="3.1.1.61" evidence="3"/>
<name>A0A2T4YRG8_9SPHN</name>
<dbReference type="SUPFAM" id="SSF52738">
    <property type="entry name" value="Methylesterase CheB, C-terminal domain"/>
    <property type="match status" value="1"/>
</dbReference>
<dbReference type="Pfam" id="PF00072">
    <property type="entry name" value="Response_reg"/>
    <property type="match status" value="1"/>
</dbReference>
<feature type="domain" description="CheB-type methylesterase" evidence="8">
    <location>
        <begin position="186"/>
        <end position="379"/>
    </location>
</feature>
<keyword evidence="10" id="KW-1185">Reference proteome</keyword>
<dbReference type="NCBIfam" id="NF001965">
    <property type="entry name" value="PRK00742.1"/>
    <property type="match status" value="1"/>
</dbReference>
<evidence type="ECO:0000259" key="7">
    <source>
        <dbReference type="PROSITE" id="PS50110"/>
    </source>
</evidence>
<organism evidence="9 10">
    <name type="scientific">Sphingomonas aerolata</name>
    <dbReference type="NCBI Taxonomy" id="185951"/>
    <lineage>
        <taxon>Bacteria</taxon>
        <taxon>Pseudomonadati</taxon>
        <taxon>Pseudomonadota</taxon>
        <taxon>Alphaproteobacteria</taxon>
        <taxon>Sphingomonadales</taxon>
        <taxon>Sphingomonadaceae</taxon>
        <taxon>Sphingomonas</taxon>
    </lineage>
</organism>
<dbReference type="EMBL" id="PZZN01000002">
    <property type="protein sequence ID" value="PTM46109.1"/>
    <property type="molecule type" value="Genomic_DNA"/>
</dbReference>
<dbReference type="GO" id="GO:0008984">
    <property type="term" value="F:protein-glutamate methylesterase activity"/>
    <property type="evidence" value="ECO:0007669"/>
    <property type="project" value="UniProtKB-EC"/>
</dbReference>
<evidence type="ECO:0000313" key="9">
    <source>
        <dbReference type="EMBL" id="PTM46109.1"/>
    </source>
</evidence>
<dbReference type="InterPro" id="IPR011006">
    <property type="entry name" value="CheY-like_superfamily"/>
</dbReference>
<evidence type="ECO:0000256" key="1">
    <source>
        <dbReference type="ARBA" id="ARBA00022500"/>
    </source>
</evidence>
<proteinExistence type="predicted"/>
<evidence type="ECO:0000256" key="6">
    <source>
        <dbReference type="PROSITE-ProRule" id="PRU00169"/>
    </source>
</evidence>
<dbReference type="GO" id="GO:0005737">
    <property type="term" value="C:cytoplasm"/>
    <property type="evidence" value="ECO:0007669"/>
    <property type="project" value="InterPro"/>
</dbReference>
<keyword evidence="6" id="KW-0597">Phosphoprotein</keyword>
<comment type="catalytic activity">
    <reaction evidence="4">
        <text>[protein]-L-glutamate 5-O-methyl ester + H2O = L-glutamyl-[protein] + methanol + H(+)</text>
        <dbReference type="Rhea" id="RHEA:23236"/>
        <dbReference type="Rhea" id="RHEA-COMP:10208"/>
        <dbReference type="Rhea" id="RHEA-COMP:10311"/>
        <dbReference type="ChEBI" id="CHEBI:15377"/>
        <dbReference type="ChEBI" id="CHEBI:15378"/>
        <dbReference type="ChEBI" id="CHEBI:17790"/>
        <dbReference type="ChEBI" id="CHEBI:29973"/>
        <dbReference type="ChEBI" id="CHEBI:82795"/>
        <dbReference type="EC" id="3.1.1.61"/>
    </reaction>
</comment>
<dbReference type="PROSITE" id="PS50122">
    <property type="entry name" value="CHEB"/>
    <property type="match status" value="1"/>
</dbReference>
<feature type="active site" evidence="5">
    <location>
        <position position="198"/>
    </location>
</feature>
<keyword evidence="1 5" id="KW-0145">Chemotaxis</keyword>
<dbReference type="Gene3D" id="3.40.50.180">
    <property type="entry name" value="Methylesterase CheB, C-terminal domain"/>
    <property type="match status" value="1"/>
</dbReference>
<protein>
    <recommendedName>
        <fullName evidence="3">protein-glutamate methylesterase</fullName>
        <ecNumber evidence="3">3.1.1.61</ecNumber>
    </recommendedName>
</protein>
<evidence type="ECO:0000259" key="8">
    <source>
        <dbReference type="PROSITE" id="PS50122"/>
    </source>
</evidence>
<dbReference type="InterPro" id="IPR035909">
    <property type="entry name" value="CheB_C"/>
</dbReference>
<feature type="active site" evidence="5">
    <location>
        <position position="225"/>
    </location>
</feature>
<feature type="domain" description="Response regulatory" evidence="7">
    <location>
        <begin position="20"/>
        <end position="138"/>
    </location>
</feature>
<dbReference type="InterPro" id="IPR008248">
    <property type="entry name" value="CheB-like"/>
</dbReference>
<feature type="active site" evidence="5">
    <location>
        <position position="322"/>
    </location>
</feature>